<dbReference type="InterPro" id="IPR001463">
    <property type="entry name" value="Na/Ala_symport"/>
</dbReference>
<dbReference type="PROSITE" id="PS00873">
    <property type="entry name" value="NA_ALANINE_SYMP"/>
    <property type="match status" value="1"/>
</dbReference>
<feature type="transmembrane region" description="Helical" evidence="8">
    <location>
        <begin position="235"/>
        <end position="257"/>
    </location>
</feature>
<feature type="transmembrane region" description="Helical" evidence="8">
    <location>
        <begin position="12"/>
        <end position="32"/>
    </location>
</feature>
<keyword evidence="8" id="KW-0997">Cell inner membrane</keyword>
<evidence type="ECO:0000313" key="10">
    <source>
        <dbReference type="Proteomes" id="UP001165541"/>
    </source>
</evidence>
<evidence type="ECO:0000313" key="9">
    <source>
        <dbReference type="EMBL" id="MCM5681827.1"/>
    </source>
</evidence>
<dbReference type="PANTHER" id="PTHR30330">
    <property type="entry name" value="AGSS FAMILY TRANSPORTER, SODIUM-ALANINE"/>
    <property type="match status" value="1"/>
</dbReference>
<protein>
    <submittedName>
        <fullName evidence="9">Alanine:cation symporter family protein</fullName>
    </submittedName>
</protein>
<dbReference type="NCBIfam" id="TIGR00835">
    <property type="entry name" value="agcS"/>
    <property type="match status" value="1"/>
</dbReference>
<gene>
    <name evidence="9" type="ORF">M8A51_20055</name>
</gene>
<feature type="transmembrane region" description="Helical" evidence="8">
    <location>
        <begin position="142"/>
        <end position="162"/>
    </location>
</feature>
<sequence>MSLNEIVSAVNGIIWSPALVYLCLGVGLYFSLRTRFMQVRGFGHMFRLMFKGKSSAAGVSSFQALAMSLSGRVGTGNIAGVATAISFGGPGAVFWMWMVAFLGASTAYVESTLAQIYKEKDDQGLYRGGPAYYIEKCMGQKWYAWIFAVATIIATGLLLPGVQANSIASGLANAWGVNTAVSAAVIVILLGFIIFGGVKRIALFAEVVVPFMALAYVLVALVIVLLNIAQVPGMIALIFKSAFGLEAGFGAVLGMAVQWGVKRGVYSNEAGQGTGPHPAAAAEVEHPAQQGYVQAFSVYVDTLLVCSATAFMLLSTGMYNVQAPDGAMLFNGLPGVEAGAGYTQAAVESVLPGFGATFVALALFFFAFTTIVAYYYMAETNIAYINRKVHRPWLSFVLKLGIMAAVTYGAVRSASVAWDLGDVGVGLMAWLNIIAILIIQKPALLALKDYEQQKKARVTPTFDPEKLGIRNAQFWVDRRKEAARKTQ</sequence>
<feature type="transmembrane region" description="Helical" evidence="8">
    <location>
        <begin position="354"/>
        <end position="376"/>
    </location>
</feature>
<evidence type="ECO:0000256" key="3">
    <source>
        <dbReference type="ARBA" id="ARBA00022448"/>
    </source>
</evidence>
<dbReference type="Pfam" id="PF01235">
    <property type="entry name" value="Na_Ala_symp"/>
    <property type="match status" value="1"/>
</dbReference>
<dbReference type="PRINTS" id="PR00175">
    <property type="entry name" value="NAALASMPORT"/>
</dbReference>
<comment type="similarity">
    <text evidence="2 8">Belongs to the alanine or glycine:cation symporter (AGCS) (TC 2.A.25) family.</text>
</comment>
<feature type="transmembrane region" description="Helical" evidence="8">
    <location>
        <begin position="427"/>
        <end position="447"/>
    </location>
</feature>
<feature type="transmembrane region" description="Helical" evidence="8">
    <location>
        <begin position="174"/>
        <end position="195"/>
    </location>
</feature>
<feature type="transmembrane region" description="Helical" evidence="8">
    <location>
        <begin position="298"/>
        <end position="319"/>
    </location>
</feature>
<reference evidence="9" key="1">
    <citation type="submission" date="2022-05" db="EMBL/GenBank/DDBJ databases">
        <title>Schlegelella sp. nov., isolated from mangrove soil.</title>
        <authorList>
            <person name="Liu Y."/>
            <person name="Ge X."/>
            <person name="Liu W."/>
        </authorList>
    </citation>
    <scope>NUCLEOTIDE SEQUENCE</scope>
    <source>
        <strain evidence="9">S2-27</strain>
    </source>
</reference>
<keyword evidence="10" id="KW-1185">Reference proteome</keyword>
<feature type="transmembrane region" description="Helical" evidence="8">
    <location>
        <begin position="53"/>
        <end position="74"/>
    </location>
</feature>
<feature type="transmembrane region" description="Helical" evidence="8">
    <location>
        <begin position="94"/>
        <end position="117"/>
    </location>
</feature>
<keyword evidence="6 8" id="KW-1133">Transmembrane helix</keyword>
<keyword evidence="8" id="KW-0769">Symport</keyword>
<keyword evidence="7 8" id="KW-0472">Membrane</keyword>
<organism evidence="9 10">
    <name type="scientific">Caldimonas mangrovi</name>
    <dbReference type="NCBI Taxonomy" id="2944811"/>
    <lineage>
        <taxon>Bacteria</taxon>
        <taxon>Pseudomonadati</taxon>
        <taxon>Pseudomonadota</taxon>
        <taxon>Betaproteobacteria</taxon>
        <taxon>Burkholderiales</taxon>
        <taxon>Sphaerotilaceae</taxon>
        <taxon>Caldimonas</taxon>
    </lineage>
</organism>
<name>A0ABT0YU83_9BURK</name>
<dbReference type="EMBL" id="JAMKFE010000014">
    <property type="protein sequence ID" value="MCM5681827.1"/>
    <property type="molecule type" value="Genomic_DNA"/>
</dbReference>
<dbReference type="PANTHER" id="PTHR30330:SF7">
    <property type="entry name" value="SODIUM_PROTON-DEPENDENT ALANINE CARRIER PROTEIN YRBD-RELATED"/>
    <property type="match status" value="1"/>
</dbReference>
<evidence type="ECO:0000256" key="4">
    <source>
        <dbReference type="ARBA" id="ARBA00022475"/>
    </source>
</evidence>
<keyword evidence="4" id="KW-1003">Cell membrane</keyword>
<evidence type="ECO:0000256" key="6">
    <source>
        <dbReference type="ARBA" id="ARBA00022989"/>
    </source>
</evidence>
<feature type="transmembrane region" description="Helical" evidence="8">
    <location>
        <begin position="396"/>
        <end position="415"/>
    </location>
</feature>
<evidence type="ECO:0000256" key="7">
    <source>
        <dbReference type="ARBA" id="ARBA00023136"/>
    </source>
</evidence>
<keyword evidence="5 8" id="KW-0812">Transmembrane</keyword>
<proteinExistence type="inferred from homology"/>
<keyword evidence="3 8" id="KW-0813">Transport</keyword>
<feature type="transmembrane region" description="Helical" evidence="8">
    <location>
        <begin position="207"/>
        <end position="229"/>
    </location>
</feature>
<evidence type="ECO:0000256" key="5">
    <source>
        <dbReference type="ARBA" id="ARBA00022692"/>
    </source>
</evidence>
<comment type="caution">
    <text evidence="9">The sequence shown here is derived from an EMBL/GenBank/DDBJ whole genome shotgun (WGS) entry which is preliminary data.</text>
</comment>
<evidence type="ECO:0000256" key="1">
    <source>
        <dbReference type="ARBA" id="ARBA00004651"/>
    </source>
</evidence>
<comment type="subcellular location">
    <subcellularLocation>
        <location evidence="8">Cell inner membrane</location>
        <topology evidence="8">Multi-pass membrane protein</topology>
    </subcellularLocation>
    <subcellularLocation>
        <location evidence="1">Cell membrane</location>
        <topology evidence="1">Multi-pass membrane protein</topology>
    </subcellularLocation>
</comment>
<accession>A0ABT0YU83</accession>
<evidence type="ECO:0000256" key="2">
    <source>
        <dbReference type="ARBA" id="ARBA00009261"/>
    </source>
</evidence>
<dbReference type="RefSeq" id="WP_251780307.1">
    <property type="nucleotide sequence ID" value="NZ_JAMKFE010000014.1"/>
</dbReference>
<evidence type="ECO:0000256" key="8">
    <source>
        <dbReference type="RuleBase" id="RU363064"/>
    </source>
</evidence>
<dbReference type="Gene3D" id="1.20.1740.10">
    <property type="entry name" value="Amino acid/polyamine transporter I"/>
    <property type="match status" value="1"/>
</dbReference>
<dbReference type="Proteomes" id="UP001165541">
    <property type="component" value="Unassembled WGS sequence"/>
</dbReference>